<dbReference type="GO" id="GO:0030288">
    <property type="term" value="C:outer membrane-bounded periplasmic space"/>
    <property type="evidence" value="ECO:0007669"/>
    <property type="project" value="TreeGrafter"/>
</dbReference>
<dbReference type="SUPFAM" id="SSF53850">
    <property type="entry name" value="Periplasmic binding protein-like II"/>
    <property type="match status" value="1"/>
</dbReference>
<accession>A0A347UEN9</accession>
<dbReference type="GO" id="GO:0030975">
    <property type="term" value="F:thiamine binding"/>
    <property type="evidence" value="ECO:0007669"/>
    <property type="project" value="TreeGrafter"/>
</dbReference>
<dbReference type="PANTHER" id="PTHR30006">
    <property type="entry name" value="THIAMINE-BINDING PERIPLASMIC PROTEIN-RELATED"/>
    <property type="match status" value="1"/>
</dbReference>
<dbReference type="OrthoDB" id="9766989at2"/>
<gene>
    <name evidence="3" type="ORF">BAR1_04845</name>
</gene>
<dbReference type="Gene3D" id="3.40.190.10">
    <property type="entry name" value="Periplasmic binding protein-like II"/>
    <property type="match status" value="2"/>
</dbReference>
<organism evidence="3 4">
    <name type="scientific">Profundibacter amoris</name>
    <dbReference type="NCBI Taxonomy" id="2171755"/>
    <lineage>
        <taxon>Bacteria</taxon>
        <taxon>Pseudomonadati</taxon>
        <taxon>Pseudomonadota</taxon>
        <taxon>Alphaproteobacteria</taxon>
        <taxon>Rhodobacterales</taxon>
        <taxon>Paracoccaceae</taxon>
        <taxon>Profundibacter</taxon>
    </lineage>
</organism>
<keyword evidence="1 2" id="KW-0732">Signal</keyword>
<protein>
    <submittedName>
        <fullName evidence="3">Extracellular solute-binding protein</fullName>
    </submittedName>
</protein>
<sequence>MKKKTLISALALSAALSTGSAFAAELNVVCSNEQDWCDLMAGNFEDKTGISVAMVRKSTGETLAQVRAEAGNPKIDVWWGGTGDPHLIAAAEGLTQPSGADTSELLGWAQNLAEISGGRTIGIHLGVLGVAYNADILKEKGIKPPACWKDLTDPQYKGEIQVANPNSSGTAYTELATIVQIFGEDDAFRLLKEIGENVNSYTKSGSAPSKAAARGETGISIGFEHDMVKLARAGFPLKIVSPCEGTGYEVGGVSIITGAKNFDEAKQWVEFVLSAEAQSAGPEVGVFNIPSNSNATIPPEAPAVESIKLIDYDFATYGATDTRERLLSRWDKEVKPGN</sequence>
<dbReference type="RefSeq" id="WP_118941974.1">
    <property type="nucleotide sequence ID" value="NZ_CP032125.1"/>
</dbReference>
<dbReference type="Proteomes" id="UP000261704">
    <property type="component" value="Chromosome"/>
</dbReference>
<dbReference type="EMBL" id="CP032125">
    <property type="protein sequence ID" value="AXX97317.1"/>
    <property type="molecule type" value="Genomic_DNA"/>
</dbReference>
<evidence type="ECO:0000313" key="4">
    <source>
        <dbReference type="Proteomes" id="UP000261704"/>
    </source>
</evidence>
<reference evidence="3 4" key="1">
    <citation type="submission" date="2018-09" db="EMBL/GenBank/DDBJ databases">
        <title>Profundibacter amoris BAR1 gen. nov., sp. nov., a new member of the Roseobacter clade isolated at Lokis Castle Vent Field on the Arctic Mid-Oceanic Ridge.</title>
        <authorList>
            <person name="Le Moine Bauer S."/>
            <person name="Sjoeberg A.G."/>
            <person name="L'Haridon S."/>
            <person name="Stokke R."/>
            <person name="Roalkvam I."/>
            <person name="Steen I.H."/>
            <person name="Dahle H."/>
        </authorList>
    </citation>
    <scope>NUCLEOTIDE SEQUENCE [LARGE SCALE GENOMIC DNA]</scope>
    <source>
        <strain evidence="3 4">BAR1</strain>
    </source>
</reference>
<dbReference type="KEGG" id="pamo:BAR1_04845"/>
<keyword evidence="4" id="KW-1185">Reference proteome</keyword>
<dbReference type="PANTHER" id="PTHR30006:SF2">
    <property type="entry name" value="ABC TRANSPORTER SUBSTRATE-BINDING PROTEIN"/>
    <property type="match status" value="1"/>
</dbReference>
<dbReference type="InterPro" id="IPR026045">
    <property type="entry name" value="Ferric-bd"/>
</dbReference>
<dbReference type="PIRSF" id="PIRSF002825">
    <property type="entry name" value="CfbpA"/>
    <property type="match status" value="1"/>
</dbReference>
<dbReference type="GO" id="GO:0030976">
    <property type="term" value="F:thiamine pyrophosphate binding"/>
    <property type="evidence" value="ECO:0007669"/>
    <property type="project" value="TreeGrafter"/>
</dbReference>
<name>A0A347UEN9_9RHOB</name>
<feature type="chain" id="PRO_5016609955" evidence="2">
    <location>
        <begin position="24"/>
        <end position="338"/>
    </location>
</feature>
<evidence type="ECO:0000256" key="2">
    <source>
        <dbReference type="SAM" id="SignalP"/>
    </source>
</evidence>
<evidence type="ECO:0000256" key="1">
    <source>
        <dbReference type="ARBA" id="ARBA00022729"/>
    </source>
</evidence>
<feature type="signal peptide" evidence="2">
    <location>
        <begin position="1"/>
        <end position="23"/>
    </location>
</feature>
<proteinExistence type="predicted"/>
<evidence type="ECO:0000313" key="3">
    <source>
        <dbReference type="EMBL" id="AXX97317.1"/>
    </source>
</evidence>
<dbReference type="GO" id="GO:0015888">
    <property type="term" value="P:thiamine transport"/>
    <property type="evidence" value="ECO:0007669"/>
    <property type="project" value="TreeGrafter"/>
</dbReference>
<dbReference type="AlphaFoldDB" id="A0A347UEN9"/>
<dbReference type="CDD" id="cd13544">
    <property type="entry name" value="PBP2_Fbp_like_1"/>
    <property type="match status" value="1"/>
</dbReference>
<dbReference type="Pfam" id="PF13343">
    <property type="entry name" value="SBP_bac_6"/>
    <property type="match status" value="1"/>
</dbReference>